<evidence type="ECO:0000313" key="2">
    <source>
        <dbReference type="EMBL" id="MDM8200686.1"/>
    </source>
</evidence>
<proteinExistence type="predicted"/>
<keyword evidence="3" id="KW-1185">Reference proteome</keyword>
<dbReference type="Pfam" id="PF11823">
    <property type="entry name" value="Se_S_carrier"/>
    <property type="match status" value="1"/>
</dbReference>
<reference evidence="2 3" key="3">
    <citation type="submission" date="2023-06" db="EMBL/GenBank/DDBJ databases">
        <authorList>
            <person name="Zeman M."/>
            <person name="Kubasova T."/>
            <person name="Jahodarova E."/>
            <person name="Nykrynova M."/>
            <person name="Rychlik I."/>
        </authorList>
    </citation>
    <scope>NUCLEOTIDE SEQUENCE [LARGE SCALE GENOMIC DNA]</scope>
    <source>
        <strain evidence="2 3">ET340</strain>
    </source>
</reference>
<dbReference type="Proteomes" id="UP001529380">
    <property type="component" value="Unassembled WGS sequence"/>
</dbReference>
<dbReference type="RefSeq" id="WP_289599404.1">
    <property type="nucleotide sequence ID" value="NZ_JAUDCL010000006.1"/>
</dbReference>
<dbReference type="EMBL" id="JAUDCL010000006">
    <property type="protein sequence ID" value="MDM8200686.1"/>
    <property type="molecule type" value="Genomic_DNA"/>
</dbReference>
<evidence type="ECO:0000259" key="1">
    <source>
        <dbReference type="Pfam" id="PF11823"/>
    </source>
</evidence>
<accession>A0ABT7UP75</accession>
<evidence type="ECO:0000313" key="3">
    <source>
        <dbReference type="Proteomes" id="UP001529380"/>
    </source>
</evidence>
<gene>
    <name evidence="2" type="ORF">QUW08_05165</name>
</gene>
<dbReference type="InterPro" id="IPR021778">
    <property type="entry name" value="Se/S_carrier-like"/>
</dbReference>
<name>A0ABT7UP75_9FIRM</name>
<protein>
    <submittedName>
        <fullName evidence="2">DUF3343 domain-containing protein</fullName>
    </submittedName>
</protein>
<reference evidence="3" key="1">
    <citation type="submission" date="2023-06" db="EMBL/GenBank/DDBJ databases">
        <title>Identification and characterization of horizontal gene transfer across gut microbiota members of farm animals based on homology search.</title>
        <authorList>
            <person name="Zeman M."/>
            <person name="Kubasova T."/>
            <person name="Jahodarova E."/>
            <person name="Nykrynova M."/>
            <person name="Rychlik I."/>
        </authorList>
    </citation>
    <scope>NUCLEOTIDE SEQUENCE [LARGE SCALE GENOMIC DNA]</scope>
    <source>
        <strain evidence="3">ET340</strain>
    </source>
</reference>
<comment type="caution">
    <text evidence="2">The sequence shown here is derived from an EMBL/GenBank/DDBJ whole genome shotgun (WGS) entry which is preliminary data.</text>
</comment>
<organism evidence="2 3">
    <name type="scientific">Allofournierella massiliensis</name>
    <dbReference type="NCBI Taxonomy" id="1650663"/>
    <lineage>
        <taxon>Bacteria</taxon>
        <taxon>Bacillati</taxon>
        <taxon>Bacillota</taxon>
        <taxon>Clostridia</taxon>
        <taxon>Eubacteriales</taxon>
        <taxon>Oscillospiraceae</taxon>
        <taxon>Allofournierella</taxon>
    </lineage>
</organism>
<reference evidence="2 3" key="2">
    <citation type="submission" date="2023-06" db="EMBL/GenBank/DDBJ databases">
        <title>Identification and characterization of horizontal gene transfer across gut microbiota members of farm animals based on homology search.</title>
        <authorList>
            <person name="Schwarzerova J."/>
            <person name="Nykrynova M."/>
            <person name="Jureckova K."/>
            <person name="Cejkova D."/>
            <person name="Rychlik I."/>
        </authorList>
    </citation>
    <scope>NUCLEOTIDE SEQUENCE [LARGE SCALE GENOMIC DNA]</scope>
    <source>
        <strain evidence="2 3">ET340</strain>
    </source>
</reference>
<feature type="domain" description="Putative Se/S carrier protein-like" evidence="1">
    <location>
        <begin position="3"/>
        <end position="48"/>
    </location>
</feature>
<sequence>MSYIATFYSHFGAIRFKKLCQQKGIPVKVMPVPRALSSSCGTCAEYGGSDPCPGGEYPAEVEQVVEVTGEGYRPVYRAEGS</sequence>